<gene>
    <name evidence="3" type="ORF">ADK41_01150</name>
</gene>
<evidence type="ECO:0000313" key="3">
    <source>
        <dbReference type="EMBL" id="KOT46811.1"/>
    </source>
</evidence>
<protein>
    <recommendedName>
        <fullName evidence="2">DNA-binding phage zinc finger domain-containing protein</fullName>
    </recommendedName>
</protein>
<accession>A0A0M8QWQ5</accession>
<dbReference type="EMBL" id="LGCN01000001">
    <property type="protein sequence ID" value="KOT46811.1"/>
    <property type="molecule type" value="Genomic_DNA"/>
</dbReference>
<comment type="caution">
    <text evidence="3">The sequence shown here is derived from an EMBL/GenBank/DDBJ whole genome shotgun (WGS) entry which is preliminary data.</text>
</comment>
<dbReference type="Pfam" id="PF24623">
    <property type="entry name" value="Phage_zn_bind_8"/>
    <property type="match status" value="1"/>
</dbReference>
<keyword evidence="4" id="KW-1185">Reference proteome</keyword>
<reference evidence="3 4" key="1">
    <citation type="submission" date="2015-07" db="EMBL/GenBank/DDBJ databases">
        <authorList>
            <person name="Noorani M."/>
        </authorList>
    </citation>
    <scope>NUCLEOTIDE SEQUENCE [LARGE SCALE GENOMIC DNA]</scope>
    <source>
        <strain evidence="3 4">NRRL B-24567</strain>
    </source>
</reference>
<feature type="domain" description="DNA-binding phage zinc finger" evidence="2">
    <location>
        <begin position="52"/>
        <end position="96"/>
    </location>
</feature>
<dbReference type="Proteomes" id="UP000037773">
    <property type="component" value="Unassembled WGS sequence"/>
</dbReference>
<organism evidence="3 4">
    <name type="scientific">Streptomyces caelestis</name>
    <dbReference type="NCBI Taxonomy" id="36816"/>
    <lineage>
        <taxon>Bacteria</taxon>
        <taxon>Bacillati</taxon>
        <taxon>Actinomycetota</taxon>
        <taxon>Actinomycetes</taxon>
        <taxon>Kitasatosporales</taxon>
        <taxon>Streptomycetaceae</taxon>
        <taxon>Streptomyces</taxon>
    </lineage>
</organism>
<dbReference type="InterPro" id="IPR056911">
    <property type="entry name" value="Phage_Znf_bind_put"/>
</dbReference>
<feature type="compositionally biased region" description="Basic and acidic residues" evidence="1">
    <location>
        <begin position="77"/>
        <end position="96"/>
    </location>
</feature>
<dbReference type="PATRIC" id="fig|36816.3.peg.252"/>
<evidence type="ECO:0000256" key="1">
    <source>
        <dbReference type="SAM" id="MobiDB-lite"/>
    </source>
</evidence>
<feature type="region of interest" description="Disordered" evidence="1">
    <location>
        <begin position="63"/>
        <end position="120"/>
    </location>
</feature>
<sequence>MNRQSFGPPSTRAEERGWRAAGLLVDVAGRVLPATAPLCGFCDGEDIGDTCPASLTCPTCKATPRQRCRRPSGHTAEQWHRSRVRAADLEDQRREEDGDTTLPARWADTPPAPTPSRGTR</sequence>
<dbReference type="AlphaFoldDB" id="A0A0M8QWQ5"/>
<proteinExistence type="predicted"/>
<name>A0A0M8QWQ5_9ACTN</name>
<evidence type="ECO:0000313" key="4">
    <source>
        <dbReference type="Proteomes" id="UP000037773"/>
    </source>
</evidence>
<evidence type="ECO:0000259" key="2">
    <source>
        <dbReference type="Pfam" id="PF24623"/>
    </source>
</evidence>